<dbReference type="OrthoDB" id="340775at2157"/>
<gene>
    <name evidence="3" type="ORF">GS429_17385</name>
</gene>
<dbReference type="InterPro" id="IPR058341">
    <property type="entry name" value="DUF8028"/>
</dbReference>
<dbReference type="EMBL" id="WUYX01000061">
    <property type="protein sequence ID" value="MXV63802.1"/>
    <property type="molecule type" value="Genomic_DNA"/>
</dbReference>
<dbReference type="Proteomes" id="UP000434101">
    <property type="component" value="Unassembled WGS sequence"/>
</dbReference>
<feature type="transmembrane region" description="Helical" evidence="2">
    <location>
        <begin position="69"/>
        <end position="86"/>
    </location>
</feature>
<comment type="caution">
    <text evidence="3">The sequence shown here is derived from an EMBL/GenBank/DDBJ whole genome shotgun (WGS) entry which is preliminary data.</text>
</comment>
<sequence>MSKPPTTRDRRAETTRESSDEQERDTRVLEDVAPTFAKPLRVTGFWGAIVLPIFYVPVLASGLSSSLEIGLFLGLLALNLGALYVGHTHRRRE</sequence>
<feature type="region of interest" description="Disordered" evidence="1">
    <location>
        <begin position="1"/>
        <end position="27"/>
    </location>
</feature>
<evidence type="ECO:0000313" key="3">
    <source>
        <dbReference type="EMBL" id="MXV63802.1"/>
    </source>
</evidence>
<evidence type="ECO:0000313" key="4">
    <source>
        <dbReference type="Proteomes" id="UP000434101"/>
    </source>
</evidence>
<keyword evidence="2" id="KW-1133">Transmembrane helix</keyword>
<proteinExistence type="predicted"/>
<keyword evidence="4" id="KW-1185">Reference proteome</keyword>
<accession>A0A6B0VSP7</accession>
<name>A0A6B0VSP7_9EURY</name>
<feature type="transmembrane region" description="Helical" evidence="2">
    <location>
        <begin position="44"/>
        <end position="63"/>
    </location>
</feature>
<organism evidence="3 4">
    <name type="scientific">Natronorubrum halalkaliphilum</name>
    <dbReference type="NCBI Taxonomy" id="2691917"/>
    <lineage>
        <taxon>Archaea</taxon>
        <taxon>Methanobacteriati</taxon>
        <taxon>Methanobacteriota</taxon>
        <taxon>Stenosarchaea group</taxon>
        <taxon>Halobacteria</taxon>
        <taxon>Halobacteriales</taxon>
        <taxon>Natrialbaceae</taxon>
        <taxon>Natronorubrum</taxon>
    </lineage>
</organism>
<protein>
    <submittedName>
        <fullName evidence="3">Uncharacterized protein</fullName>
    </submittedName>
</protein>
<evidence type="ECO:0000256" key="2">
    <source>
        <dbReference type="SAM" id="Phobius"/>
    </source>
</evidence>
<reference evidence="3 4" key="1">
    <citation type="submission" date="2020-01" db="EMBL/GenBank/DDBJ databases">
        <title>Natronorubrum sp. JWXQ-INN 674 isolated from Inner Mongolia Autonomous Region of China.</title>
        <authorList>
            <person name="Xue Q."/>
        </authorList>
    </citation>
    <scope>NUCLEOTIDE SEQUENCE [LARGE SCALE GENOMIC DNA]</scope>
    <source>
        <strain evidence="3 4">JWXQ-INN-674</strain>
    </source>
</reference>
<evidence type="ECO:0000256" key="1">
    <source>
        <dbReference type="SAM" id="MobiDB-lite"/>
    </source>
</evidence>
<keyword evidence="2" id="KW-0472">Membrane</keyword>
<dbReference type="AlphaFoldDB" id="A0A6B0VSP7"/>
<dbReference type="Pfam" id="PF26071">
    <property type="entry name" value="DUF8028"/>
    <property type="match status" value="1"/>
</dbReference>
<keyword evidence="2" id="KW-0812">Transmembrane</keyword>